<proteinExistence type="predicted"/>
<keyword evidence="2" id="KW-1185">Reference proteome</keyword>
<organism evidence="1 2">
    <name type="scientific">Rhodovulum adriaticum</name>
    <name type="common">Rhodopseudomonas adriatica</name>
    <dbReference type="NCBI Taxonomy" id="35804"/>
    <lineage>
        <taxon>Bacteria</taxon>
        <taxon>Pseudomonadati</taxon>
        <taxon>Pseudomonadota</taxon>
        <taxon>Alphaproteobacteria</taxon>
        <taxon>Rhodobacterales</taxon>
        <taxon>Paracoccaceae</taxon>
        <taxon>Rhodovulum</taxon>
    </lineage>
</organism>
<reference evidence="1 2" key="1">
    <citation type="submission" date="2019-03" db="EMBL/GenBank/DDBJ databases">
        <title>Genomic Encyclopedia of Type Strains, Phase IV (KMG-IV): sequencing the most valuable type-strain genomes for metagenomic binning, comparative biology and taxonomic classification.</title>
        <authorList>
            <person name="Goeker M."/>
        </authorList>
    </citation>
    <scope>NUCLEOTIDE SEQUENCE [LARGE SCALE GENOMIC DNA]</scope>
    <source>
        <strain evidence="1 2">DSM 2781</strain>
    </source>
</reference>
<evidence type="ECO:0000313" key="2">
    <source>
        <dbReference type="Proteomes" id="UP000295733"/>
    </source>
</evidence>
<comment type="caution">
    <text evidence="1">The sequence shown here is derived from an EMBL/GenBank/DDBJ whole genome shotgun (WGS) entry which is preliminary data.</text>
</comment>
<protein>
    <submittedName>
        <fullName evidence="1">Uncharacterized protein</fullName>
    </submittedName>
</protein>
<name>A0A4R2NPI6_RHOAD</name>
<gene>
    <name evidence="1" type="ORF">EV656_104243</name>
</gene>
<evidence type="ECO:0000313" key="1">
    <source>
        <dbReference type="EMBL" id="TCP23268.1"/>
    </source>
</evidence>
<dbReference type="RefSeq" id="WP_242468978.1">
    <property type="nucleotide sequence ID" value="NZ_NRRP01000002.1"/>
</dbReference>
<dbReference type="EMBL" id="SLXL01000004">
    <property type="protein sequence ID" value="TCP23268.1"/>
    <property type="molecule type" value="Genomic_DNA"/>
</dbReference>
<dbReference type="Proteomes" id="UP000295733">
    <property type="component" value="Unassembled WGS sequence"/>
</dbReference>
<dbReference type="AlphaFoldDB" id="A0A4R2NPI6"/>
<accession>A0A4R2NPI6</accession>
<sequence>MAELRTTAETAGDEVEIGENRIRLSHKTLSALSSETADALGLPPLVDLTLRTDVVGQIGSPDFRLTHDWVRAGRKEIAHRTGAILETSGDGSDGLRRLPRWMLDALEVADRFQAGTDLDAHWEALARFRRALEPGVRMDRADAEARLGKAPPF</sequence>